<dbReference type="Proteomes" id="UP000001055">
    <property type="component" value="Unassembled WGS sequence"/>
</dbReference>
<evidence type="ECO:0000313" key="2">
    <source>
        <dbReference type="Proteomes" id="UP000001055"/>
    </source>
</evidence>
<organism evidence="1 2">
    <name type="scientific">Phaeosphaeria nodorum (strain SN15 / ATCC MYA-4574 / FGSC 10173)</name>
    <name type="common">Glume blotch fungus</name>
    <name type="synonym">Parastagonospora nodorum</name>
    <dbReference type="NCBI Taxonomy" id="321614"/>
    <lineage>
        <taxon>Eukaryota</taxon>
        <taxon>Fungi</taxon>
        <taxon>Dikarya</taxon>
        <taxon>Ascomycota</taxon>
        <taxon>Pezizomycotina</taxon>
        <taxon>Dothideomycetes</taxon>
        <taxon>Pleosporomycetidae</taxon>
        <taxon>Pleosporales</taxon>
        <taxon>Pleosporineae</taxon>
        <taxon>Phaeosphaeriaceae</taxon>
        <taxon>Parastagonospora</taxon>
    </lineage>
</organism>
<evidence type="ECO:0000313" key="1">
    <source>
        <dbReference type="EMBL" id="EDP89891.1"/>
    </source>
</evidence>
<proteinExistence type="predicted"/>
<dbReference type="GeneID" id="5971312"/>
<dbReference type="VEuPathDB" id="FungiDB:JI435_200350"/>
<gene>
    <name evidence="1" type="ORF">SNOG_20035</name>
</gene>
<dbReference type="KEGG" id="pno:SNOG_20035"/>
<accession>A9JX32</accession>
<name>A9JX32_PHANO</name>
<dbReference type="EMBL" id="CH445329">
    <property type="protein sequence ID" value="EDP89891.1"/>
    <property type="molecule type" value="Genomic_DNA"/>
</dbReference>
<dbReference type="RefSeq" id="XP_001794449.1">
    <property type="nucleotide sequence ID" value="XM_001794397.1"/>
</dbReference>
<protein>
    <submittedName>
        <fullName evidence="1">Uncharacterized protein</fullName>
    </submittedName>
</protein>
<sequence>MQTRKVKQRTNIAHVKQCPNAHPWLQWTGTRVSDENHANGLFYRRLCAQLAFVVSSPLLYKARAVFRIAHLENLGSFSIDLAAKIGVALGAALSASGDANWVNWVRTSIVSSCALPVSHPHCSWTSVRPPGVVLRGRRSALPRHSLNHLSPRTRKTLPCCHYCPSSTTLLRHAD</sequence>
<dbReference type="AlphaFoldDB" id="A9JX32"/>
<reference evidence="2" key="1">
    <citation type="journal article" date="2007" name="Plant Cell">
        <title>Dothideomycete-plant interactions illuminated by genome sequencing and EST analysis of the wheat pathogen Stagonospora nodorum.</title>
        <authorList>
            <person name="Hane J.K."/>
            <person name="Lowe R.G."/>
            <person name="Solomon P.S."/>
            <person name="Tan K.C."/>
            <person name="Schoch C.L."/>
            <person name="Spatafora J.W."/>
            <person name="Crous P.W."/>
            <person name="Kodira C."/>
            <person name="Birren B.W."/>
            <person name="Galagan J.E."/>
            <person name="Torriani S.F."/>
            <person name="McDonald B.A."/>
            <person name="Oliver R.P."/>
        </authorList>
    </citation>
    <scope>NUCLEOTIDE SEQUENCE [LARGE SCALE GENOMIC DNA]</scope>
    <source>
        <strain evidence="2">SN15 / ATCC MYA-4574 / FGSC 10173</strain>
    </source>
</reference>
<dbReference type="InParanoid" id="A9JX32"/>